<keyword evidence="2" id="KW-1185">Reference proteome</keyword>
<evidence type="ECO:0008006" key="3">
    <source>
        <dbReference type="Google" id="ProtNLM"/>
    </source>
</evidence>
<reference evidence="1" key="1">
    <citation type="journal article" date="2022" name="Int. J. Mol. Sci.">
        <title>Phenotypic and Genotypic Virulence Characterisation of Staphylococcus pettenkoferi Strains Isolated from Human Bloodstream and Diabetic Foot Infections.</title>
        <authorList>
            <person name="Magnan C."/>
            <person name="Ahmad-Mansour N."/>
            <person name="Pouget C."/>
            <person name="Morsli M."/>
            <person name="Huc-Brandt S."/>
            <person name="Pantel A."/>
            <person name="Dunyach-Remy C."/>
            <person name="Sotto A."/>
            <person name="Molle V."/>
            <person name="Lavigne J.-P."/>
        </authorList>
    </citation>
    <scope>NUCLEOTIDE SEQUENCE</scope>
    <source>
        <strain evidence="1">NSP012P</strain>
    </source>
</reference>
<comment type="caution">
    <text evidence="1">The sequence shown here is derived from an EMBL/GenBank/DDBJ whole genome shotgun (WGS) entry which is preliminary data.</text>
</comment>
<reference evidence="1" key="2">
    <citation type="submission" date="2022-08" db="EMBL/GenBank/DDBJ databases">
        <authorList>
            <person name="Magnan C."/>
        </authorList>
    </citation>
    <scope>NUCLEOTIDE SEQUENCE</scope>
    <source>
        <strain evidence="1">NSP012P</strain>
    </source>
</reference>
<dbReference type="Proteomes" id="UP001072952">
    <property type="component" value="Unassembled WGS sequence"/>
</dbReference>
<proteinExistence type="predicted"/>
<evidence type="ECO:0000313" key="2">
    <source>
        <dbReference type="Proteomes" id="UP001072952"/>
    </source>
</evidence>
<name>A0ABT4BNH7_9STAP</name>
<dbReference type="RefSeq" id="WP_145458189.1">
    <property type="nucleotide sequence ID" value="NZ_JANSLD010000027.1"/>
</dbReference>
<gene>
    <name evidence="1" type="ORF">NW133_07220</name>
</gene>
<sequence>MNKFQNEFLDVLIDDYKTNGIDTDFDSYALKLNTYEWSDVVSVMQSTFEGDLNHIIQFSIKRLAMKYQETNDYLLLEEYRQLAMDSLLAYLDALEVE</sequence>
<evidence type="ECO:0000313" key="1">
    <source>
        <dbReference type="EMBL" id="MCY1583317.1"/>
    </source>
</evidence>
<accession>A0ABT4BNH7</accession>
<organism evidence="1 2">
    <name type="scientific">Staphylococcus pettenkoferi</name>
    <dbReference type="NCBI Taxonomy" id="170573"/>
    <lineage>
        <taxon>Bacteria</taxon>
        <taxon>Bacillati</taxon>
        <taxon>Bacillota</taxon>
        <taxon>Bacilli</taxon>
        <taxon>Bacillales</taxon>
        <taxon>Staphylococcaceae</taxon>
        <taxon>Staphylococcus</taxon>
    </lineage>
</organism>
<dbReference type="EMBL" id="JANSLD010000027">
    <property type="protein sequence ID" value="MCY1583317.1"/>
    <property type="molecule type" value="Genomic_DNA"/>
</dbReference>
<protein>
    <recommendedName>
        <fullName evidence="3">Phage head-tail adapter protein</fullName>
    </recommendedName>
</protein>